<comment type="caution">
    <text evidence="7">The sequence shown here is derived from an EMBL/GenBank/DDBJ whole genome shotgun (WGS) entry which is preliminary data.</text>
</comment>
<dbReference type="Pfam" id="PF00530">
    <property type="entry name" value="SRCR"/>
    <property type="match status" value="1"/>
</dbReference>
<keyword evidence="8" id="KW-1185">Reference proteome</keyword>
<feature type="region of interest" description="Disordered" evidence="3">
    <location>
        <begin position="478"/>
        <end position="498"/>
    </location>
</feature>
<dbReference type="PANTHER" id="PTHR45817">
    <property type="entry name" value="LYSYL OXIDASE-LIKE-RELATED"/>
    <property type="match status" value="1"/>
</dbReference>
<evidence type="ECO:0000256" key="3">
    <source>
        <dbReference type="SAM" id="MobiDB-lite"/>
    </source>
</evidence>
<dbReference type="Gene3D" id="3.10.250.10">
    <property type="entry name" value="SRCR-like domain"/>
    <property type="match status" value="1"/>
</dbReference>
<comment type="caution">
    <text evidence="2">Lacks conserved residue(s) required for the propagation of feature annotation.</text>
</comment>
<protein>
    <submittedName>
        <fullName evidence="7">Deleted in malignant brain tumors 1 protein-like</fullName>
    </submittedName>
</protein>
<keyword evidence="4" id="KW-1133">Transmembrane helix</keyword>
<dbReference type="SUPFAM" id="SSF56487">
    <property type="entry name" value="SRCR-like"/>
    <property type="match status" value="1"/>
</dbReference>
<gene>
    <name evidence="7" type="ORF">IRJ41_003771</name>
</gene>
<accession>A0A9W7WSD2</accession>
<dbReference type="InterPro" id="IPR050912">
    <property type="entry name" value="LOX-like_protein"/>
</dbReference>
<evidence type="ECO:0000259" key="5">
    <source>
        <dbReference type="PROSITE" id="PS50287"/>
    </source>
</evidence>
<evidence type="ECO:0000259" key="6">
    <source>
        <dbReference type="PROSITE" id="PS50835"/>
    </source>
</evidence>
<evidence type="ECO:0000313" key="8">
    <source>
        <dbReference type="Proteomes" id="UP001059041"/>
    </source>
</evidence>
<feature type="domain" description="SRCR" evidence="5">
    <location>
        <begin position="226"/>
        <end position="332"/>
    </location>
</feature>
<evidence type="ECO:0000256" key="2">
    <source>
        <dbReference type="PROSITE-ProRule" id="PRU00196"/>
    </source>
</evidence>
<organism evidence="7 8">
    <name type="scientific">Triplophysa rosa</name>
    <name type="common">Cave loach</name>
    <dbReference type="NCBI Taxonomy" id="992332"/>
    <lineage>
        <taxon>Eukaryota</taxon>
        <taxon>Metazoa</taxon>
        <taxon>Chordata</taxon>
        <taxon>Craniata</taxon>
        <taxon>Vertebrata</taxon>
        <taxon>Euteleostomi</taxon>
        <taxon>Actinopterygii</taxon>
        <taxon>Neopterygii</taxon>
        <taxon>Teleostei</taxon>
        <taxon>Ostariophysi</taxon>
        <taxon>Cypriniformes</taxon>
        <taxon>Nemacheilidae</taxon>
        <taxon>Triplophysa</taxon>
    </lineage>
</organism>
<dbReference type="InterPro" id="IPR007110">
    <property type="entry name" value="Ig-like_dom"/>
</dbReference>
<reference evidence="7" key="1">
    <citation type="submission" date="2021-02" db="EMBL/GenBank/DDBJ databases">
        <title>Comparative genomics reveals that relaxation of natural selection precedes convergent phenotypic evolution of cavefish.</title>
        <authorList>
            <person name="Peng Z."/>
        </authorList>
    </citation>
    <scope>NUCLEOTIDE SEQUENCE</scope>
    <source>
        <tissue evidence="7">Muscle</tissue>
    </source>
</reference>
<dbReference type="EMBL" id="JAFHDT010000007">
    <property type="protein sequence ID" value="KAI7807426.1"/>
    <property type="molecule type" value="Genomic_DNA"/>
</dbReference>
<name>A0A9W7WSD2_TRIRA</name>
<dbReference type="Proteomes" id="UP001059041">
    <property type="component" value="Linkage Group LG7"/>
</dbReference>
<dbReference type="PROSITE" id="PS50287">
    <property type="entry name" value="SRCR_2"/>
    <property type="match status" value="1"/>
</dbReference>
<proteinExistence type="predicted"/>
<dbReference type="SMART" id="SM00202">
    <property type="entry name" value="SR"/>
    <property type="match status" value="1"/>
</dbReference>
<feature type="transmembrane region" description="Helical" evidence="4">
    <location>
        <begin position="442"/>
        <end position="461"/>
    </location>
</feature>
<feature type="domain" description="Ig-like" evidence="6">
    <location>
        <begin position="338"/>
        <end position="423"/>
    </location>
</feature>
<keyword evidence="4" id="KW-0472">Membrane</keyword>
<dbReference type="GO" id="GO:0004720">
    <property type="term" value="F:protein-lysine 6-oxidase activity"/>
    <property type="evidence" value="ECO:0007669"/>
    <property type="project" value="TreeGrafter"/>
</dbReference>
<feature type="disulfide bond" evidence="2">
    <location>
        <begin position="304"/>
        <end position="314"/>
    </location>
</feature>
<evidence type="ECO:0000313" key="7">
    <source>
        <dbReference type="EMBL" id="KAI7807426.1"/>
    </source>
</evidence>
<dbReference type="GO" id="GO:0016020">
    <property type="term" value="C:membrane"/>
    <property type="evidence" value="ECO:0007669"/>
    <property type="project" value="InterPro"/>
</dbReference>
<sequence>MCLRLTASQGSLPVPQLSFSRYVNESNIQLDTKVGLECFVSSAPFPITMYIGRYKGPSQTLDTAEAWQISETIRYSKPYTFTITADSFAEDDIVCWYKSTYNGQKSGFSNPVKLVISHLPPPKVTVQPKFFSVGGNYTVYCDSTLDHATNFSMSLYYRTLPATPQTTLIHLGSLNLTGNDNRILVRQTNANIQVEYVCTMKMLYNGKVLHSLLSNFEAAIPEELPIQLVRNGRRGGCLGNLNIKLRDKWETVCQKPITADSSSAAEAAATAMVACRELGCGPAVDWKRVVDRSISLITTAGVRCSGSEKKIRECPTEDLVCRDINTLSIFCSDALPPPKLSVVTYGPVSTLYATDKQSVKITCSFSSPYLTSSDTMEMVFRLNGSILRDPYITINSSIDFEIFAPVPEGVYDCVFRLDRTSLSHASNSVVIYRHNPPDPVPIILGILTTVVGAAILLYICIFRTTKEFEVNEIPRSSCEPEATNTHRENNVNYLPQQL</sequence>
<evidence type="ECO:0000256" key="1">
    <source>
        <dbReference type="ARBA" id="ARBA00023157"/>
    </source>
</evidence>
<keyword evidence="4" id="KW-0812">Transmembrane</keyword>
<dbReference type="InterPro" id="IPR001190">
    <property type="entry name" value="SRCR"/>
</dbReference>
<dbReference type="PANTHER" id="PTHR45817:SF9">
    <property type="entry name" value="SRCR DOMAIN-CONTAINING PROTEIN"/>
    <property type="match status" value="1"/>
</dbReference>
<dbReference type="GO" id="GO:0005615">
    <property type="term" value="C:extracellular space"/>
    <property type="evidence" value="ECO:0007669"/>
    <property type="project" value="TreeGrafter"/>
</dbReference>
<dbReference type="PROSITE" id="PS50835">
    <property type="entry name" value="IG_LIKE"/>
    <property type="match status" value="1"/>
</dbReference>
<evidence type="ECO:0000256" key="4">
    <source>
        <dbReference type="SAM" id="Phobius"/>
    </source>
</evidence>
<dbReference type="InterPro" id="IPR036772">
    <property type="entry name" value="SRCR-like_dom_sf"/>
</dbReference>
<dbReference type="AlphaFoldDB" id="A0A9W7WSD2"/>
<keyword evidence="1 2" id="KW-1015">Disulfide bond</keyword>